<keyword evidence="8" id="KW-1185">Reference proteome</keyword>
<keyword evidence="4" id="KW-0274">FAD</keyword>
<sequence length="736" mass="78022">MDYGHPLRFGTLVAAASGTPEHAVKLARLSEELGFGLIAFQDQPYRPDLLDTWTLLAWVAARTRTIHLSAGALNVPMRPPAVLARAAASLDLLSGGRLGLALGAGDDRDEMAASGAVPISPGALGEAIDVVRGIWSSDRTPLRVAGEHYRLDGAERGPAPAHNIPIWVGGHDPGTLRLIGRQADGWMASIDPMEPGDVRAAQALIDEAAAEAGRDPREIRRFAVIPEFDGPGGRWVEALLPLVLDEGVSTILLRTDDPGALRRFADEVAPAVCGAVAAGRSSQGTAVRTVPSAFVRARRHPGIDYDAIPASLADLAVEPGDAGYAAVRSTYMRGGSPGLVLRPRTAREVADAVAFARRQPVKLSIRSGGHGISGRSTNRGGIIIDLGQLDQIEVVDKETRRVRIGPGARWGQVAAALAPYGWALSSGDYGGVGVGGLATSGGIGWLARRHGLTIDHLRAVELVLADGTLTRADETHNPGLFWAVRGAGANFGIVTAFEFEADEVGDVGFGRLFFDASDTAAFLRGWGAAVEAAPRDLTSFLIMGPPRPGQPVVAQVMVVVDSDDPDTIIDRIQPLADVAPLLDHVIQRVPYAQIMEVPPGGHNGQGEPVSRSGLVGHLTPEFAAAAADLIMGGDTYFFQIRSVGGAVSDVPPEATAYAHRSANFQVTALGASRSRLDRAWDAMSHHMSGLYINFETDLRPERLDDAYPPGTLARLRALKRRYDPDNVFRDNFNITG</sequence>
<organism evidence="7 8">
    <name type="scientific">Acrocarpospora phusangensis</name>
    <dbReference type="NCBI Taxonomy" id="1070424"/>
    <lineage>
        <taxon>Bacteria</taxon>
        <taxon>Bacillati</taxon>
        <taxon>Actinomycetota</taxon>
        <taxon>Actinomycetes</taxon>
        <taxon>Streptosporangiales</taxon>
        <taxon>Streptosporangiaceae</taxon>
        <taxon>Acrocarpospora</taxon>
    </lineage>
</organism>
<dbReference type="PROSITE" id="PS51387">
    <property type="entry name" value="FAD_PCMH"/>
    <property type="match status" value="1"/>
</dbReference>
<dbReference type="RefSeq" id="WP_204039107.1">
    <property type="nucleotide sequence ID" value="NZ_BOOA01000003.1"/>
</dbReference>
<dbReference type="Pfam" id="PF08031">
    <property type="entry name" value="BBE"/>
    <property type="match status" value="1"/>
</dbReference>
<dbReference type="GO" id="GO:0016705">
    <property type="term" value="F:oxidoreductase activity, acting on paired donors, with incorporation or reduction of molecular oxygen"/>
    <property type="evidence" value="ECO:0007669"/>
    <property type="project" value="InterPro"/>
</dbReference>
<protein>
    <recommendedName>
        <fullName evidence="6">FAD-binding PCMH-type domain-containing protein</fullName>
    </recommendedName>
</protein>
<comment type="caution">
    <text evidence="7">The sequence shown here is derived from an EMBL/GenBank/DDBJ whole genome shotgun (WGS) entry which is preliminary data.</text>
</comment>
<dbReference type="InterPro" id="IPR016166">
    <property type="entry name" value="FAD-bd_PCMH"/>
</dbReference>
<dbReference type="Proteomes" id="UP000640052">
    <property type="component" value="Unassembled WGS sequence"/>
</dbReference>
<dbReference type="Gene3D" id="3.40.462.20">
    <property type="match status" value="1"/>
</dbReference>
<dbReference type="PROSITE" id="PS00862">
    <property type="entry name" value="OX2_COVAL_FAD"/>
    <property type="match status" value="1"/>
</dbReference>
<dbReference type="PANTHER" id="PTHR42973:SF39">
    <property type="entry name" value="FAD-BINDING PCMH-TYPE DOMAIN-CONTAINING PROTEIN"/>
    <property type="match status" value="1"/>
</dbReference>
<dbReference type="InterPro" id="IPR012951">
    <property type="entry name" value="BBE"/>
</dbReference>
<evidence type="ECO:0000256" key="4">
    <source>
        <dbReference type="ARBA" id="ARBA00022827"/>
    </source>
</evidence>
<dbReference type="AlphaFoldDB" id="A0A919Q504"/>
<keyword evidence="3" id="KW-0285">Flavoprotein</keyword>
<reference evidence="7" key="1">
    <citation type="submission" date="2021-01" db="EMBL/GenBank/DDBJ databases">
        <title>Whole genome shotgun sequence of Acrocarpospora phusangensis NBRC 108782.</title>
        <authorList>
            <person name="Komaki H."/>
            <person name="Tamura T."/>
        </authorList>
    </citation>
    <scope>NUCLEOTIDE SEQUENCE</scope>
    <source>
        <strain evidence="7">NBRC 108782</strain>
    </source>
</reference>
<evidence type="ECO:0000259" key="6">
    <source>
        <dbReference type="PROSITE" id="PS51387"/>
    </source>
</evidence>
<gene>
    <name evidence="7" type="ORF">Aph01nite_05660</name>
</gene>
<dbReference type="EMBL" id="BOOA01000003">
    <property type="protein sequence ID" value="GIH22256.1"/>
    <property type="molecule type" value="Genomic_DNA"/>
</dbReference>
<keyword evidence="5" id="KW-0560">Oxidoreductase</keyword>
<dbReference type="Gene3D" id="3.20.20.30">
    <property type="entry name" value="Luciferase-like domain"/>
    <property type="match status" value="1"/>
</dbReference>
<dbReference type="Gene3D" id="3.30.43.10">
    <property type="entry name" value="Uridine Diphospho-n-acetylenolpyruvylglucosamine Reductase, domain 2"/>
    <property type="match status" value="1"/>
</dbReference>
<dbReference type="InterPro" id="IPR050416">
    <property type="entry name" value="FAD-linked_Oxidoreductase"/>
</dbReference>
<dbReference type="InterPro" id="IPR016167">
    <property type="entry name" value="FAD-bd_PCMH_sub1"/>
</dbReference>
<dbReference type="SUPFAM" id="SSF56176">
    <property type="entry name" value="FAD-binding/transporter-associated domain-like"/>
    <property type="match status" value="1"/>
</dbReference>
<dbReference type="InterPro" id="IPR006093">
    <property type="entry name" value="Oxy_OxRdtase_FAD_BS"/>
</dbReference>
<feature type="domain" description="FAD-binding PCMH-type" evidence="6">
    <location>
        <begin position="332"/>
        <end position="504"/>
    </location>
</feature>
<evidence type="ECO:0000256" key="1">
    <source>
        <dbReference type="ARBA" id="ARBA00001974"/>
    </source>
</evidence>
<dbReference type="InterPro" id="IPR016169">
    <property type="entry name" value="FAD-bd_PCMH_sub2"/>
</dbReference>
<dbReference type="InterPro" id="IPR036318">
    <property type="entry name" value="FAD-bd_PCMH-like_sf"/>
</dbReference>
<name>A0A919Q504_9ACTN</name>
<dbReference type="Gene3D" id="3.30.465.10">
    <property type="match status" value="1"/>
</dbReference>
<evidence type="ECO:0000256" key="5">
    <source>
        <dbReference type="ARBA" id="ARBA00023002"/>
    </source>
</evidence>
<dbReference type="Pfam" id="PF00296">
    <property type="entry name" value="Bac_luciferase"/>
    <property type="match status" value="1"/>
</dbReference>
<dbReference type="InterPro" id="IPR011251">
    <property type="entry name" value="Luciferase-like_dom"/>
</dbReference>
<evidence type="ECO:0000313" key="7">
    <source>
        <dbReference type="EMBL" id="GIH22256.1"/>
    </source>
</evidence>
<dbReference type="InterPro" id="IPR036661">
    <property type="entry name" value="Luciferase-like_sf"/>
</dbReference>
<comment type="similarity">
    <text evidence="2">Belongs to the oxygen-dependent FAD-linked oxidoreductase family.</text>
</comment>
<evidence type="ECO:0000313" key="8">
    <source>
        <dbReference type="Proteomes" id="UP000640052"/>
    </source>
</evidence>
<dbReference type="GO" id="GO:0071949">
    <property type="term" value="F:FAD binding"/>
    <property type="evidence" value="ECO:0007669"/>
    <property type="project" value="InterPro"/>
</dbReference>
<accession>A0A919Q504</accession>
<dbReference type="Pfam" id="PF01565">
    <property type="entry name" value="FAD_binding_4"/>
    <property type="match status" value="1"/>
</dbReference>
<comment type="cofactor">
    <cofactor evidence="1">
        <name>FAD</name>
        <dbReference type="ChEBI" id="CHEBI:57692"/>
    </cofactor>
</comment>
<dbReference type="InterPro" id="IPR006094">
    <property type="entry name" value="Oxid_FAD_bind_N"/>
</dbReference>
<proteinExistence type="inferred from homology"/>
<dbReference type="PANTHER" id="PTHR42973">
    <property type="entry name" value="BINDING OXIDOREDUCTASE, PUTATIVE (AFU_ORTHOLOGUE AFUA_1G17690)-RELATED"/>
    <property type="match status" value="1"/>
</dbReference>
<evidence type="ECO:0000256" key="3">
    <source>
        <dbReference type="ARBA" id="ARBA00022630"/>
    </source>
</evidence>
<evidence type="ECO:0000256" key="2">
    <source>
        <dbReference type="ARBA" id="ARBA00005466"/>
    </source>
</evidence>
<dbReference type="SUPFAM" id="SSF51679">
    <property type="entry name" value="Bacterial luciferase-like"/>
    <property type="match status" value="1"/>
</dbReference>